<dbReference type="GO" id="GO:0004177">
    <property type="term" value="F:aminopeptidase activity"/>
    <property type="evidence" value="ECO:0007669"/>
    <property type="project" value="UniProtKB-KW"/>
</dbReference>
<keyword evidence="3" id="KW-1185">Reference proteome</keyword>
<evidence type="ECO:0000313" key="2">
    <source>
        <dbReference type="EMBL" id="MCA6078038.1"/>
    </source>
</evidence>
<dbReference type="EMBL" id="JAIXNE010000005">
    <property type="protein sequence ID" value="MCA6078038.1"/>
    <property type="molecule type" value="Genomic_DNA"/>
</dbReference>
<evidence type="ECO:0000313" key="3">
    <source>
        <dbReference type="Proteomes" id="UP001139409"/>
    </source>
</evidence>
<comment type="caution">
    <text evidence="2">The sequence shown here is derived from an EMBL/GenBank/DDBJ whole genome shotgun (WGS) entry which is preliminary data.</text>
</comment>
<dbReference type="Gene3D" id="3.90.230.10">
    <property type="entry name" value="Creatinase/methionine aminopeptidase superfamily"/>
    <property type="match status" value="1"/>
</dbReference>
<gene>
    <name evidence="2" type="ORF">LDX50_24400</name>
</gene>
<reference evidence="2" key="1">
    <citation type="submission" date="2021-09" db="EMBL/GenBank/DDBJ databases">
        <title>Fulvivirga sp. isolated from coastal sediment.</title>
        <authorList>
            <person name="Yu H."/>
        </authorList>
    </citation>
    <scope>NUCLEOTIDE SEQUENCE</scope>
    <source>
        <strain evidence="2">1062</strain>
    </source>
</reference>
<accession>A0A9X1HVX5</accession>
<keyword evidence="2" id="KW-0645">Protease</keyword>
<keyword evidence="2" id="KW-0031">Aminopeptidase</keyword>
<evidence type="ECO:0000259" key="1">
    <source>
        <dbReference type="Pfam" id="PF00557"/>
    </source>
</evidence>
<dbReference type="AlphaFoldDB" id="A0A9X1HVX5"/>
<dbReference type="SUPFAM" id="SSF55920">
    <property type="entry name" value="Creatinase/aminopeptidase"/>
    <property type="match status" value="1"/>
</dbReference>
<dbReference type="InterPro" id="IPR036005">
    <property type="entry name" value="Creatinase/aminopeptidase-like"/>
</dbReference>
<dbReference type="InterPro" id="IPR000994">
    <property type="entry name" value="Pept_M24"/>
</dbReference>
<sequence length="443" mass="50940">MNTFTKYFLILFTFITISSFAQIPVILPMKERARVIDEILDERIKTVLPDIMRKNDLDMWVIISREYNEDPVIKTFLPSTWLAARRRTILVIYDPGEGKDLETLAVARYDVGTMFKKSWDKEQQPDQWARLVEIINERNPSRIGVNTSENYGHADGMASTDLEIFRERLGKKYAQRIVSAEKVAVGWLETRSATELVIYGNVCSIAHQIIKEAFSSEVIHPGITTTDDVVWWLRDRIRSLGLVTWFHPTVSIQRADPESFDHLRSFSNRPDNQVIQPGDLLHVDFGITYLRLNTDTQQHAYVLRPGENEAPEYLKKALDRGNRLQDIFTNNFSEGKTGNEILKESREQAIAEGIKPSIYSHPIGFHGHAAGTTLGMWDSQEGVPYTGDYPLHVNTAYAIELNAATYIEEWKKEIRIMLEEDAFFLQEGVRYIDGRQTELILIR</sequence>
<organism evidence="2 3">
    <name type="scientific">Fulvivirga sedimenti</name>
    <dbReference type="NCBI Taxonomy" id="2879465"/>
    <lineage>
        <taxon>Bacteria</taxon>
        <taxon>Pseudomonadati</taxon>
        <taxon>Bacteroidota</taxon>
        <taxon>Cytophagia</taxon>
        <taxon>Cytophagales</taxon>
        <taxon>Fulvivirgaceae</taxon>
        <taxon>Fulvivirga</taxon>
    </lineage>
</organism>
<keyword evidence="2" id="KW-0378">Hydrolase</keyword>
<proteinExistence type="predicted"/>
<dbReference type="Pfam" id="PF00557">
    <property type="entry name" value="Peptidase_M24"/>
    <property type="match status" value="1"/>
</dbReference>
<protein>
    <submittedName>
        <fullName evidence="2">Aminopeptidase P family protein</fullName>
    </submittedName>
</protein>
<dbReference type="RefSeq" id="WP_225698898.1">
    <property type="nucleotide sequence ID" value="NZ_JAIXNE010000005.1"/>
</dbReference>
<dbReference type="Proteomes" id="UP001139409">
    <property type="component" value="Unassembled WGS sequence"/>
</dbReference>
<feature type="domain" description="Peptidase M24" evidence="1">
    <location>
        <begin position="202"/>
        <end position="416"/>
    </location>
</feature>
<name>A0A9X1HVX5_9BACT</name>